<reference evidence="1 2" key="1">
    <citation type="submission" date="2021-03" db="EMBL/GenBank/DDBJ databases">
        <title>Genomic Encyclopedia of Type Strains, Phase IV (KMG-IV): sequencing the most valuable type-strain genomes for metagenomic binning, comparative biology and taxonomic classification.</title>
        <authorList>
            <person name="Goeker M."/>
        </authorList>
    </citation>
    <scope>NUCLEOTIDE SEQUENCE [LARGE SCALE GENOMIC DNA]</scope>
    <source>
        <strain evidence="1 2">DSM 23491</strain>
    </source>
</reference>
<keyword evidence="2" id="KW-1185">Reference proteome</keyword>
<dbReference type="Proteomes" id="UP001519273">
    <property type="component" value="Unassembled WGS sequence"/>
</dbReference>
<protein>
    <submittedName>
        <fullName evidence="1">Uncharacterized protein</fullName>
    </submittedName>
</protein>
<gene>
    <name evidence="1" type="ORF">J2Z20_000377</name>
</gene>
<organism evidence="1 2">
    <name type="scientific">Paenibacillus sediminis</name>
    <dbReference type="NCBI Taxonomy" id="664909"/>
    <lineage>
        <taxon>Bacteria</taxon>
        <taxon>Bacillati</taxon>
        <taxon>Bacillota</taxon>
        <taxon>Bacilli</taxon>
        <taxon>Bacillales</taxon>
        <taxon>Paenibacillaceae</taxon>
        <taxon>Paenibacillus</taxon>
    </lineage>
</organism>
<dbReference type="PROSITE" id="PS51257">
    <property type="entry name" value="PROKAR_LIPOPROTEIN"/>
    <property type="match status" value="1"/>
</dbReference>
<evidence type="ECO:0000313" key="2">
    <source>
        <dbReference type="Proteomes" id="UP001519273"/>
    </source>
</evidence>
<name>A0ABS4GZ35_9BACL</name>
<proteinExistence type="predicted"/>
<evidence type="ECO:0000313" key="1">
    <source>
        <dbReference type="EMBL" id="MBP1935516.1"/>
    </source>
</evidence>
<sequence>MRRWVAVCCLVMVVVTMVGCGVKKSERTIKIQMIHSSSNPVLKDVYSKSVQDDVYSRYEIISR</sequence>
<dbReference type="RefSeq" id="WP_209844838.1">
    <property type="nucleotide sequence ID" value="NZ_CBCRVE010000001.1"/>
</dbReference>
<comment type="caution">
    <text evidence="1">The sequence shown here is derived from an EMBL/GenBank/DDBJ whole genome shotgun (WGS) entry which is preliminary data.</text>
</comment>
<dbReference type="EMBL" id="JAGGKP010000001">
    <property type="protein sequence ID" value="MBP1935516.1"/>
    <property type="molecule type" value="Genomic_DNA"/>
</dbReference>
<accession>A0ABS4GZ35</accession>